<accession>A7NMD1</accession>
<evidence type="ECO:0000256" key="4">
    <source>
        <dbReference type="ARBA" id="ARBA00022741"/>
    </source>
</evidence>
<dbReference type="NCBIfam" id="TIGR01312">
    <property type="entry name" value="XylB"/>
    <property type="match status" value="1"/>
</dbReference>
<evidence type="ECO:0000256" key="10">
    <source>
        <dbReference type="RuleBase" id="RU364073"/>
    </source>
</evidence>
<dbReference type="InterPro" id="IPR018485">
    <property type="entry name" value="FGGY_C"/>
</dbReference>
<dbReference type="EMBL" id="CP000804">
    <property type="protein sequence ID" value="ABU58693.1"/>
    <property type="molecule type" value="Genomic_DNA"/>
</dbReference>
<comment type="catalytic activity">
    <reaction evidence="8 10">
        <text>D-xylulose + ATP = D-xylulose 5-phosphate + ADP + H(+)</text>
        <dbReference type="Rhea" id="RHEA:10964"/>
        <dbReference type="ChEBI" id="CHEBI:15378"/>
        <dbReference type="ChEBI" id="CHEBI:17140"/>
        <dbReference type="ChEBI" id="CHEBI:30616"/>
        <dbReference type="ChEBI" id="CHEBI:57737"/>
        <dbReference type="ChEBI" id="CHEBI:456216"/>
        <dbReference type="EC" id="2.7.1.17"/>
    </reaction>
</comment>
<name>A7NMD1_ROSCS</name>
<evidence type="ECO:0000259" key="11">
    <source>
        <dbReference type="Pfam" id="PF00370"/>
    </source>
</evidence>
<dbReference type="GO" id="GO:0042732">
    <property type="term" value="P:D-xylose metabolic process"/>
    <property type="evidence" value="ECO:0007669"/>
    <property type="project" value="UniProtKB-KW"/>
</dbReference>
<dbReference type="InterPro" id="IPR000577">
    <property type="entry name" value="Carb_kinase_FGGY"/>
</dbReference>
<dbReference type="RefSeq" id="WP_012121117.1">
    <property type="nucleotide sequence ID" value="NC_009767.1"/>
</dbReference>
<evidence type="ECO:0000256" key="8">
    <source>
        <dbReference type="HAMAP-Rule" id="MF_02220"/>
    </source>
</evidence>
<dbReference type="eggNOG" id="COG1070">
    <property type="taxonomic scope" value="Bacteria"/>
</dbReference>
<dbReference type="HAMAP" id="MF_02220">
    <property type="entry name" value="XylB"/>
    <property type="match status" value="1"/>
</dbReference>
<feature type="domain" description="Carbohydrate kinase FGGY C-terminal" evidence="12">
    <location>
        <begin position="259"/>
        <end position="447"/>
    </location>
</feature>
<comment type="function">
    <text evidence="8">Catalyzes the phosphorylation of D-xylulose to D-xylulose 5-phosphate.</text>
</comment>
<keyword evidence="7 8" id="KW-0119">Carbohydrate metabolism</keyword>
<dbReference type="InterPro" id="IPR043129">
    <property type="entry name" value="ATPase_NBD"/>
</dbReference>
<feature type="binding site" evidence="8">
    <location>
        <begin position="82"/>
        <end position="83"/>
    </location>
    <ligand>
        <name>substrate</name>
    </ligand>
</feature>
<dbReference type="GO" id="GO:0005998">
    <property type="term" value="P:xylulose catabolic process"/>
    <property type="evidence" value="ECO:0007669"/>
    <property type="project" value="UniProtKB-UniRule"/>
</dbReference>
<dbReference type="AlphaFoldDB" id="A7NMD1"/>
<dbReference type="PANTHER" id="PTHR43095:SF5">
    <property type="entry name" value="XYLULOSE KINASE"/>
    <property type="match status" value="1"/>
</dbReference>
<dbReference type="InterPro" id="IPR018483">
    <property type="entry name" value="Carb_kinase_FGGY_CS"/>
</dbReference>
<dbReference type="Proteomes" id="UP000000263">
    <property type="component" value="Chromosome"/>
</dbReference>
<keyword evidence="2 8" id="KW-0859">Xylose metabolism</keyword>
<dbReference type="Pfam" id="PF00370">
    <property type="entry name" value="FGGY_N"/>
    <property type="match status" value="1"/>
</dbReference>
<dbReference type="KEGG" id="rca:Rcas_2620"/>
<feature type="site" description="Important for activity" evidence="8">
    <location>
        <position position="9"/>
    </location>
</feature>
<evidence type="ECO:0000256" key="7">
    <source>
        <dbReference type="ARBA" id="ARBA00023277"/>
    </source>
</evidence>
<proteinExistence type="inferred from homology"/>
<dbReference type="PROSITE" id="PS00445">
    <property type="entry name" value="FGGY_KINASES_2"/>
    <property type="match status" value="1"/>
</dbReference>
<dbReference type="InterPro" id="IPR006000">
    <property type="entry name" value="Xylulokinase"/>
</dbReference>
<evidence type="ECO:0000256" key="9">
    <source>
        <dbReference type="RuleBase" id="RU003733"/>
    </source>
</evidence>
<keyword evidence="4 8" id="KW-0547">Nucleotide-binding</keyword>
<keyword evidence="5 8" id="KW-0418">Kinase</keyword>
<feature type="domain" description="Carbohydrate kinase FGGY N-terminal" evidence="11">
    <location>
        <begin position="4"/>
        <end position="248"/>
    </location>
</feature>
<evidence type="ECO:0000256" key="3">
    <source>
        <dbReference type="ARBA" id="ARBA00022679"/>
    </source>
</evidence>
<dbReference type="PANTHER" id="PTHR43095">
    <property type="entry name" value="SUGAR KINASE"/>
    <property type="match status" value="1"/>
</dbReference>
<dbReference type="PIRSF" id="PIRSF000538">
    <property type="entry name" value="GlpK"/>
    <property type="match status" value="1"/>
</dbReference>
<dbReference type="Pfam" id="PF02782">
    <property type="entry name" value="FGGY_C"/>
    <property type="match status" value="1"/>
</dbReference>
<evidence type="ECO:0000256" key="5">
    <source>
        <dbReference type="ARBA" id="ARBA00022777"/>
    </source>
</evidence>
<protein>
    <recommendedName>
        <fullName evidence="8 10">Xylulose kinase</fullName>
        <shortName evidence="8 10">Xylulokinase</shortName>
        <ecNumber evidence="8 10">2.7.1.17</ecNumber>
    </recommendedName>
</protein>
<dbReference type="InterPro" id="IPR050406">
    <property type="entry name" value="FGGY_Carb_Kinase"/>
</dbReference>
<evidence type="ECO:0000259" key="12">
    <source>
        <dbReference type="Pfam" id="PF02782"/>
    </source>
</evidence>
<keyword evidence="14" id="KW-1185">Reference proteome</keyword>
<dbReference type="EC" id="2.7.1.17" evidence="8 10"/>
<dbReference type="Gene3D" id="3.30.420.40">
    <property type="match status" value="2"/>
</dbReference>
<dbReference type="SUPFAM" id="SSF53067">
    <property type="entry name" value="Actin-like ATPase domain"/>
    <property type="match status" value="2"/>
</dbReference>
<evidence type="ECO:0000256" key="1">
    <source>
        <dbReference type="ARBA" id="ARBA00009156"/>
    </source>
</evidence>
<evidence type="ECO:0000313" key="13">
    <source>
        <dbReference type="EMBL" id="ABU58693.1"/>
    </source>
</evidence>
<gene>
    <name evidence="8 10" type="primary">xylB</name>
    <name evidence="13" type="ordered locus">Rcas_2620</name>
</gene>
<comment type="similarity">
    <text evidence="1 8 9">Belongs to the FGGY kinase family.</text>
</comment>
<reference evidence="13 14" key="1">
    <citation type="submission" date="2007-08" db="EMBL/GenBank/DDBJ databases">
        <title>Complete sequence of Roseiflexus castenholzii DSM 13941.</title>
        <authorList>
            <consortium name="US DOE Joint Genome Institute"/>
            <person name="Copeland A."/>
            <person name="Lucas S."/>
            <person name="Lapidus A."/>
            <person name="Barry K."/>
            <person name="Glavina del Rio T."/>
            <person name="Dalin E."/>
            <person name="Tice H."/>
            <person name="Pitluck S."/>
            <person name="Thompson L.S."/>
            <person name="Brettin T."/>
            <person name="Bruce D."/>
            <person name="Detter J.C."/>
            <person name="Han C."/>
            <person name="Tapia R."/>
            <person name="Schmutz J."/>
            <person name="Larimer F."/>
            <person name="Land M."/>
            <person name="Hauser L."/>
            <person name="Kyrpides N."/>
            <person name="Mikhailova N."/>
            <person name="Bryant D.A."/>
            <person name="Hanada S."/>
            <person name="Tsukatani Y."/>
            <person name="Richardson P."/>
        </authorList>
    </citation>
    <scope>NUCLEOTIDE SEQUENCE [LARGE SCALE GENOMIC DNA]</scope>
    <source>
        <strain evidence="14">DSM 13941 / HLO8</strain>
    </source>
</reference>
<dbReference type="OrthoDB" id="9805576at2"/>
<dbReference type="HOGENOM" id="CLU_009281_3_0_0"/>
<dbReference type="CDD" id="cd07808">
    <property type="entry name" value="ASKHA_NBD_FGGY_EcXK-like"/>
    <property type="match status" value="1"/>
</dbReference>
<keyword evidence="3 8" id="KW-0808">Transferase</keyword>
<evidence type="ECO:0000256" key="6">
    <source>
        <dbReference type="ARBA" id="ARBA00022840"/>
    </source>
</evidence>
<evidence type="ECO:0000313" key="14">
    <source>
        <dbReference type="Proteomes" id="UP000000263"/>
    </source>
</evidence>
<dbReference type="GO" id="GO:0004856">
    <property type="term" value="F:D-xylulokinase activity"/>
    <property type="evidence" value="ECO:0007669"/>
    <property type="project" value="UniProtKB-UniRule"/>
</dbReference>
<feature type="active site" description="Proton acceptor" evidence="8">
    <location>
        <position position="241"/>
    </location>
</feature>
<evidence type="ECO:0000256" key="2">
    <source>
        <dbReference type="ARBA" id="ARBA00022629"/>
    </source>
</evidence>
<dbReference type="STRING" id="383372.Rcas_2620"/>
<dbReference type="GO" id="GO:0005524">
    <property type="term" value="F:ATP binding"/>
    <property type="evidence" value="ECO:0007669"/>
    <property type="project" value="UniProtKB-UniRule"/>
</dbReference>
<dbReference type="InterPro" id="IPR018484">
    <property type="entry name" value="FGGY_N"/>
</dbReference>
<sequence length="506" mass="53794">MPAYLLGLDIGTTGARALLCDENGQVLVVATAEYPLSTPQPLWSEQNPEDWWRGACEALRTVVVQAGVAPEQIAGLGLTGQMHGSVFLDEQDRVLRPALLWNDQRTAAECAEITQRVGAERLIAIAGNPALTGFQAPKILWLRNHEPEHYARVAQVLLPKDYIRRKLTGISATDAADAAGTLLLDLRRRDWSAEILAALDIPRAWLPRVFEGPEVTGGLLTEVATDLGLPAGLPVIAGGGDNAAAAVGSGIVQPGIVSSSIGTSGVIFAHSDEIALDPQGRLHTFCHSVPGRYHLMAVTLAAGGSFRWFRDTLRAVAGQNLGYDDLTALAASVSPGAEGLIFLPYLSGERTPHLDPLARGAFIGLTARHTLAHMARAVMEGVVFSLRDGLEIMRSLGIAPAQIRATGGGGKSPLWRQMQADIYATDVATLAAEEGPAYGAALLAGVGAGVFQDVDDAVARCVRLTTTTKPDDRAVVRYDEVYAIYRDMYAILCSGMHRLAHVAITP</sequence>
<organism evidence="13 14">
    <name type="scientific">Roseiflexus castenholzii (strain DSM 13941 / HLO8)</name>
    <dbReference type="NCBI Taxonomy" id="383372"/>
    <lineage>
        <taxon>Bacteria</taxon>
        <taxon>Bacillati</taxon>
        <taxon>Chloroflexota</taxon>
        <taxon>Chloroflexia</taxon>
        <taxon>Chloroflexales</taxon>
        <taxon>Roseiflexineae</taxon>
        <taxon>Roseiflexaceae</taxon>
        <taxon>Roseiflexus</taxon>
    </lineage>
</organism>
<keyword evidence="6 8" id="KW-0067">ATP-binding</keyword>